<name>A0A1D2JD52_PARBR</name>
<dbReference type="VEuPathDB" id="FungiDB:PABG_07628"/>
<organism evidence="9 10">
    <name type="scientific">Paracoccidioides brasiliensis</name>
    <dbReference type="NCBI Taxonomy" id="121759"/>
    <lineage>
        <taxon>Eukaryota</taxon>
        <taxon>Fungi</taxon>
        <taxon>Dikarya</taxon>
        <taxon>Ascomycota</taxon>
        <taxon>Pezizomycotina</taxon>
        <taxon>Eurotiomycetes</taxon>
        <taxon>Eurotiomycetidae</taxon>
        <taxon>Onygenales</taxon>
        <taxon>Ajellomycetaceae</taxon>
        <taxon>Paracoccidioides</taxon>
    </lineage>
</organism>
<dbReference type="Proteomes" id="UP000242814">
    <property type="component" value="Unassembled WGS sequence"/>
</dbReference>
<dbReference type="GO" id="GO:0018279">
    <property type="term" value="P:protein N-linked glycosylation via asparagine"/>
    <property type="evidence" value="ECO:0007669"/>
    <property type="project" value="TreeGrafter"/>
</dbReference>
<sequence>MISNDQLYQFAIFLGSSAMLLIILYHFLEINAKDSPNTTSASEEPLVKVTQGATPVESSATAAGGGAARGQEEWRSGMGCDWIRPDEDENGTTFATCP</sequence>
<comment type="similarity">
    <text evidence="2">Belongs to the OST4 family.</text>
</comment>
<keyword evidence="5" id="KW-0256">Endoplasmic reticulum</keyword>
<dbReference type="SUPFAM" id="SSF103464">
    <property type="entry name" value="Oligosaccharyltransferase subunit ost4p"/>
    <property type="match status" value="1"/>
</dbReference>
<dbReference type="PANTHER" id="PTHR48164:SF1">
    <property type="entry name" value="DOLICHYL-DIPHOSPHOOLIGOSACCHARIDE--PROTEIN GLYCOSYLTRANSFERASE SUBUNIT 4"/>
    <property type="match status" value="1"/>
</dbReference>
<dbReference type="InterPro" id="IPR018943">
    <property type="entry name" value="Oligosaccaryltransferase"/>
</dbReference>
<dbReference type="AlphaFoldDB" id="A0A1D2JD52"/>
<evidence type="ECO:0000256" key="6">
    <source>
        <dbReference type="ARBA" id="ARBA00022968"/>
    </source>
</evidence>
<evidence type="ECO:0000256" key="2">
    <source>
        <dbReference type="ARBA" id="ARBA00007685"/>
    </source>
</evidence>
<evidence type="ECO:0000256" key="3">
    <source>
        <dbReference type="ARBA" id="ARBA00017662"/>
    </source>
</evidence>
<evidence type="ECO:0000256" key="4">
    <source>
        <dbReference type="ARBA" id="ARBA00022692"/>
    </source>
</evidence>
<keyword evidence="4" id="KW-0812">Transmembrane</keyword>
<dbReference type="GO" id="GO:0008250">
    <property type="term" value="C:oligosaccharyltransferase complex"/>
    <property type="evidence" value="ECO:0007669"/>
    <property type="project" value="TreeGrafter"/>
</dbReference>
<dbReference type="VEuPathDB" id="FungiDB:PADG_05028"/>
<comment type="caution">
    <text evidence="9">The sequence shown here is derived from an EMBL/GenBank/DDBJ whole genome shotgun (WGS) entry which is preliminary data.</text>
</comment>
<keyword evidence="7" id="KW-1133">Transmembrane helix</keyword>
<dbReference type="Pfam" id="PF10215">
    <property type="entry name" value="Ost4"/>
    <property type="match status" value="1"/>
</dbReference>
<dbReference type="PANTHER" id="PTHR48164">
    <property type="entry name" value="DOLICHYL-DIPHOSPHOOLIGOSACCHARIDE--PROTEIN GLYCOSYLTRANSFERASE SUBUNIT 4"/>
    <property type="match status" value="1"/>
</dbReference>
<evidence type="ECO:0000256" key="1">
    <source>
        <dbReference type="ARBA" id="ARBA00004643"/>
    </source>
</evidence>
<protein>
    <recommendedName>
        <fullName evidence="3">Dolichyl-diphosphooligosaccharide--protein glycosyltransferase subunit 4</fullName>
    </recommendedName>
</protein>
<dbReference type="InterPro" id="IPR036330">
    <property type="entry name" value="Ost4p_sf"/>
</dbReference>
<accession>A0A1D2JD52</accession>
<evidence type="ECO:0000313" key="10">
    <source>
        <dbReference type="Proteomes" id="UP000242814"/>
    </source>
</evidence>
<dbReference type="OrthoDB" id="2124077at2759"/>
<proteinExistence type="inferred from homology"/>
<keyword evidence="6" id="KW-0735">Signal-anchor</keyword>
<evidence type="ECO:0000256" key="7">
    <source>
        <dbReference type="ARBA" id="ARBA00022989"/>
    </source>
</evidence>
<keyword evidence="8" id="KW-0472">Membrane</keyword>
<dbReference type="InterPro" id="IPR051307">
    <property type="entry name" value="OST4"/>
</dbReference>
<gene>
    <name evidence="9" type="ORF">ACO22_04420</name>
</gene>
<evidence type="ECO:0000256" key="8">
    <source>
        <dbReference type="ARBA" id="ARBA00023136"/>
    </source>
</evidence>
<comment type="subcellular location">
    <subcellularLocation>
        <location evidence="1">Endoplasmic reticulum membrane</location>
        <topology evidence="1">Single-pass type III membrane protein</topology>
    </subcellularLocation>
</comment>
<dbReference type="EMBL" id="LZYO01000175">
    <property type="protein sequence ID" value="ODH26776.1"/>
    <property type="molecule type" value="Genomic_DNA"/>
</dbReference>
<evidence type="ECO:0000256" key="5">
    <source>
        <dbReference type="ARBA" id="ARBA00022824"/>
    </source>
</evidence>
<reference evidence="9 10" key="1">
    <citation type="submission" date="2016-06" db="EMBL/GenBank/DDBJ databases">
        <authorList>
            <person name="Kjaerup R.B."/>
            <person name="Dalgaard T.S."/>
            <person name="Juul-Madsen H.R."/>
        </authorList>
    </citation>
    <scope>NUCLEOTIDE SEQUENCE [LARGE SCALE GENOMIC DNA]</scope>
    <source>
        <strain evidence="9 10">Pb300</strain>
    </source>
</reference>
<evidence type="ECO:0000313" key="9">
    <source>
        <dbReference type="EMBL" id="ODH26776.1"/>
    </source>
</evidence>